<dbReference type="EMBL" id="QPGA01000047">
    <property type="protein sequence ID" value="RDE49308.1"/>
    <property type="molecule type" value="Genomic_DNA"/>
</dbReference>
<evidence type="ECO:0000313" key="2">
    <source>
        <dbReference type="EMBL" id="RDE49308.1"/>
    </source>
</evidence>
<keyword evidence="1" id="KW-1133">Transmembrane helix</keyword>
<feature type="transmembrane region" description="Helical" evidence="1">
    <location>
        <begin position="44"/>
        <end position="66"/>
    </location>
</feature>
<dbReference type="AlphaFoldDB" id="A0A369XPI4"/>
<name>A0A369XPI4_9PROT</name>
<sequence length="125" mass="13288">MTASHYELRFPDLGGLEAPELQRELGPTAKVITPDRPAGAYGDLGLVTIGVILGAKVLTAALLYFARNERKTKIRLTAQVVSPDGTITNIALEVDSSEKEALSEQAMKQIAAALKVKASDLVGLE</sequence>
<protein>
    <submittedName>
        <fullName evidence="2">Uncharacterized protein</fullName>
    </submittedName>
</protein>
<dbReference type="Proteomes" id="UP000253831">
    <property type="component" value="Unassembled WGS sequence"/>
</dbReference>
<evidence type="ECO:0000313" key="3">
    <source>
        <dbReference type="Proteomes" id="UP000253831"/>
    </source>
</evidence>
<organism evidence="2 3">
    <name type="scientific">Candidatus Accumulibacter meliphilus</name>
    <dbReference type="NCBI Taxonomy" id="2211374"/>
    <lineage>
        <taxon>Bacteria</taxon>
        <taxon>Pseudomonadati</taxon>
        <taxon>Pseudomonadota</taxon>
        <taxon>Betaproteobacteria</taxon>
        <taxon>Candidatus Accumulibacter</taxon>
    </lineage>
</organism>
<reference evidence="2 3" key="1">
    <citation type="submission" date="2018-05" db="EMBL/GenBank/DDBJ databases">
        <title>Integrated omic analyses show evidence that a Ca. Accumulibacter phosphatis strain performs denitrification under micro-aerobic conditions.</title>
        <authorList>
            <person name="Camejo P.Y."/>
            <person name="Katherine M.D."/>
            <person name="Daniel N.R."/>
        </authorList>
    </citation>
    <scope>NUCLEOTIDE SEQUENCE [LARGE SCALE GENOMIC DNA]</scope>
    <source>
        <strain evidence="2">UW-LDO-IC</strain>
    </source>
</reference>
<keyword evidence="1" id="KW-0812">Transmembrane</keyword>
<comment type="caution">
    <text evidence="2">The sequence shown here is derived from an EMBL/GenBank/DDBJ whole genome shotgun (WGS) entry which is preliminary data.</text>
</comment>
<proteinExistence type="predicted"/>
<evidence type="ECO:0000256" key="1">
    <source>
        <dbReference type="SAM" id="Phobius"/>
    </source>
</evidence>
<keyword evidence="1" id="KW-0472">Membrane</keyword>
<gene>
    <name evidence="2" type="ORF">DVS81_17375</name>
</gene>
<accession>A0A369XPI4</accession>